<evidence type="ECO:0000256" key="1">
    <source>
        <dbReference type="ARBA" id="ARBA00002286"/>
    </source>
</evidence>
<protein>
    <submittedName>
        <fullName evidence="4">Transposase</fullName>
    </submittedName>
</protein>
<dbReference type="GO" id="GO:0015074">
    <property type="term" value="P:DNA integration"/>
    <property type="evidence" value="ECO:0007669"/>
    <property type="project" value="InterPro"/>
</dbReference>
<sequence length="292" mass="33466">MAQEKANYPVTMMARVLDVSRSGFYAWSQRRNILGKRRARQQDLDEQVRWFHDRSRGTYGAPRITADLHDAGVDVDRKTVARSMRRQGLEGLSTRSFRVPGRKIQAQCRHEDLCERTWDHGRLDAAWITDFTYLRCGEGWVYLCAIRDGHSRRVIGHSMGPRQDTDLVLTALNNARATRGSLPEQVILHADRGAQFTSWQLDEAAREVGVRMSMGQTGVCWDNAMAESFWATLKVEYFYRHAFATRVEVYDGVSEWIEVFYNRYRRHSAIGFLSPVAYELSLDQPAAALVAA</sequence>
<evidence type="ECO:0000313" key="6">
    <source>
        <dbReference type="Proteomes" id="UP000031524"/>
    </source>
</evidence>
<name>A0A0B5D5T5_9CORY</name>
<dbReference type="EMBL" id="CP005286">
    <property type="protein sequence ID" value="AJE34206.1"/>
    <property type="molecule type" value="Genomic_DNA"/>
</dbReference>
<dbReference type="STRING" id="1223515.B842_04025"/>
<evidence type="ECO:0000313" key="3">
    <source>
        <dbReference type="EMBL" id="AJE32658.1"/>
    </source>
</evidence>
<dbReference type="Gene3D" id="3.30.420.10">
    <property type="entry name" value="Ribonuclease H-like superfamily/Ribonuclease H"/>
    <property type="match status" value="1"/>
</dbReference>
<dbReference type="PANTHER" id="PTHR46889">
    <property type="entry name" value="TRANSPOSASE INSF FOR INSERTION SEQUENCE IS3B-RELATED"/>
    <property type="match status" value="1"/>
</dbReference>
<dbReference type="EMBL" id="CP005286">
    <property type="protein sequence ID" value="AJE34201.1"/>
    <property type="molecule type" value="Genomic_DNA"/>
</dbReference>
<dbReference type="SUPFAM" id="SSF53098">
    <property type="entry name" value="Ribonuclease H-like"/>
    <property type="match status" value="1"/>
</dbReference>
<dbReference type="InterPro" id="IPR048020">
    <property type="entry name" value="Transpos_IS3"/>
</dbReference>
<dbReference type="NCBIfam" id="NF033516">
    <property type="entry name" value="transpos_IS3"/>
    <property type="match status" value="1"/>
</dbReference>
<dbReference type="Pfam" id="PF13276">
    <property type="entry name" value="HTH_21"/>
    <property type="match status" value="1"/>
</dbReference>
<dbReference type="AlphaFoldDB" id="A0A0B5D5T5"/>
<dbReference type="InterPro" id="IPR050900">
    <property type="entry name" value="Transposase_IS3/IS150/IS904"/>
</dbReference>
<dbReference type="InterPro" id="IPR036397">
    <property type="entry name" value="RNaseH_sf"/>
</dbReference>
<dbReference type="HOGENOM" id="CLU_027402_4_2_11"/>
<evidence type="ECO:0000313" key="5">
    <source>
        <dbReference type="EMBL" id="AJE34206.1"/>
    </source>
</evidence>
<dbReference type="KEGG" id="chm:B842_11805"/>
<comment type="function">
    <text evidence="1">Involved in the transposition of the insertion sequence.</text>
</comment>
<dbReference type="KEGG" id="chm:B842_04025"/>
<dbReference type="Pfam" id="PF00665">
    <property type="entry name" value="rve"/>
    <property type="match status" value="1"/>
</dbReference>
<dbReference type="PANTHER" id="PTHR46889:SF4">
    <property type="entry name" value="TRANSPOSASE INSO FOR INSERTION SEQUENCE ELEMENT IS911B-RELATED"/>
    <property type="match status" value="1"/>
</dbReference>
<accession>A0A0B5D5T5</accession>
<dbReference type="Pfam" id="PF13333">
    <property type="entry name" value="rve_2"/>
    <property type="match status" value="1"/>
</dbReference>
<evidence type="ECO:0000259" key="2">
    <source>
        <dbReference type="PROSITE" id="PS50994"/>
    </source>
</evidence>
<dbReference type="Proteomes" id="UP000031524">
    <property type="component" value="Chromosome"/>
</dbReference>
<feature type="domain" description="Integrase catalytic" evidence="2">
    <location>
        <begin position="116"/>
        <end position="283"/>
    </location>
</feature>
<dbReference type="GO" id="GO:0003676">
    <property type="term" value="F:nucleic acid binding"/>
    <property type="evidence" value="ECO:0007669"/>
    <property type="project" value="InterPro"/>
</dbReference>
<organism evidence="4 6">
    <name type="scientific">Corynebacterium humireducens NBRC 106098 = DSM 45392</name>
    <dbReference type="NCBI Taxonomy" id="1223515"/>
    <lineage>
        <taxon>Bacteria</taxon>
        <taxon>Bacillati</taxon>
        <taxon>Actinomycetota</taxon>
        <taxon>Actinomycetes</taxon>
        <taxon>Mycobacteriales</taxon>
        <taxon>Corynebacteriaceae</taxon>
        <taxon>Corynebacterium</taxon>
    </lineage>
</organism>
<proteinExistence type="predicted"/>
<dbReference type="InterPro" id="IPR012337">
    <property type="entry name" value="RNaseH-like_sf"/>
</dbReference>
<reference evidence="4 6" key="1">
    <citation type="submission" date="2013-04" db="EMBL/GenBank/DDBJ databases">
        <title>Complete genome sequence of Corynebacterium humireducens DSM 45392(T), isolated from a wastewater-fed microbial fuel cell.</title>
        <authorList>
            <person name="Ruckert C."/>
            <person name="Albersmeier A."/>
            <person name="Kalinowski J."/>
        </authorList>
    </citation>
    <scope>NUCLEOTIDE SEQUENCE [LARGE SCALE GENOMIC DNA]</scope>
    <source>
        <strain evidence="4">DSM 45392</strain>
        <strain evidence="6">MFC-5</strain>
    </source>
</reference>
<dbReference type="InterPro" id="IPR025948">
    <property type="entry name" value="HTH-like_dom"/>
</dbReference>
<dbReference type="EMBL" id="CP005286">
    <property type="protein sequence ID" value="AJE32658.1"/>
    <property type="molecule type" value="Genomic_DNA"/>
</dbReference>
<gene>
    <name evidence="3" type="ORF">B842_04025</name>
    <name evidence="4" type="ORF">B842_11780</name>
    <name evidence="5" type="ORF">B842_11805</name>
</gene>
<keyword evidence="6" id="KW-1185">Reference proteome</keyword>
<dbReference type="PROSITE" id="PS50994">
    <property type="entry name" value="INTEGRASE"/>
    <property type="match status" value="1"/>
</dbReference>
<evidence type="ECO:0000313" key="4">
    <source>
        <dbReference type="EMBL" id="AJE34201.1"/>
    </source>
</evidence>
<dbReference type="InterPro" id="IPR001584">
    <property type="entry name" value="Integrase_cat-core"/>
</dbReference>
<dbReference type="KEGG" id="chm:B842_11780"/>